<feature type="compositionally biased region" description="Basic and acidic residues" evidence="1">
    <location>
        <begin position="108"/>
        <end position="118"/>
    </location>
</feature>
<feature type="compositionally biased region" description="Basic and acidic residues" evidence="1">
    <location>
        <begin position="175"/>
        <end position="184"/>
    </location>
</feature>
<sequence length="290" mass="31096">MKGPHGKNAAPIDRRGGRRNGFPRNVRRALAPPRIAGSRYPTLSDVGTVGPVRRRNHEPAGRTGRYEVTVTRNRPTKRSEGHHAHPGSSGSKIQRGRDAGRPGAPADRNSRPRAERDGSGGGFSENGRGAPAPLPGRRIRNPTLSDVDTVGPVRRRNPEPGGRTGRYEVTVTRNRPTERSEGHRAPPIRKKTKRPEGQGADSRDATARGSATGKTRARPRDGRKTEAPPGPVETPLGVGTGKPAGRTETRPGGGSAERTPRARDALGRRGGDRCSGGRGVNRMTLYKKKI</sequence>
<dbReference type="EMBL" id="OU963862">
    <property type="protein sequence ID" value="CAH0382017.1"/>
    <property type="molecule type" value="Genomic_DNA"/>
</dbReference>
<dbReference type="Proteomes" id="UP001152759">
    <property type="component" value="Chromosome 1"/>
</dbReference>
<accession>A0A9P0A2Q2</accession>
<gene>
    <name evidence="2" type="ORF">BEMITA_LOCUS1608</name>
</gene>
<proteinExistence type="predicted"/>
<feature type="region of interest" description="Disordered" evidence="1">
    <location>
        <begin position="1"/>
        <end position="290"/>
    </location>
</feature>
<name>A0A9P0A2Q2_BEMTA</name>
<feature type="compositionally biased region" description="Basic and acidic residues" evidence="1">
    <location>
        <begin position="258"/>
        <end position="272"/>
    </location>
</feature>
<evidence type="ECO:0000313" key="3">
    <source>
        <dbReference type="Proteomes" id="UP001152759"/>
    </source>
</evidence>
<organism evidence="2 3">
    <name type="scientific">Bemisia tabaci</name>
    <name type="common">Sweetpotato whitefly</name>
    <name type="synonym">Aleurodes tabaci</name>
    <dbReference type="NCBI Taxonomy" id="7038"/>
    <lineage>
        <taxon>Eukaryota</taxon>
        <taxon>Metazoa</taxon>
        <taxon>Ecdysozoa</taxon>
        <taxon>Arthropoda</taxon>
        <taxon>Hexapoda</taxon>
        <taxon>Insecta</taxon>
        <taxon>Pterygota</taxon>
        <taxon>Neoptera</taxon>
        <taxon>Paraneoptera</taxon>
        <taxon>Hemiptera</taxon>
        <taxon>Sternorrhyncha</taxon>
        <taxon>Aleyrodoidea</taxon>
        <taxon>Aleyrodidae</taxon>
        <taxon>Aleyrodinae</taxon>
        <taxon>Bemisia</taxon>
    </lineage>
</organism>
<dbReference type="AlphaFoldDB" id="A0A9P0A2Q2"/>
<evidence type="ECO:0000256" key="1">
    <source>
        <dbReference type="SAM" id="MobiDB-lite"/>
    </source>
</evidence>
<reference evidence="2" key="1">
    <citation type="submission" date="2021-12" db="EMBL/GenBank/DDBJ databases">
        <authorList>
            <person name="King R."/>
        </authorList>
    </citation>
    <scope>NUCLEOTIDE SEQUENCE</scope>
</reference>
<protein>
    <submittedName>
        <fullName evidence="2">Uncharacterized protein</fullName>
    </submittedName>
</protein>
<keyword evidence="3" id="KW-1185">Reference proteome</keyword>
<evidence type="ECO:0000313" key="2">
    <source>
        <dbReference type="EMBL" id="CAH0382017.1"/>
    </source>
</evidence>